<dbReference type="AlphaFoldDB" id="A0A2T3HMK0"/>
<accession>A0A2T3HMK0</accession>
<feature type="region of interest" description="Disordered" evidence="1">
    <location>
        <begin position="47"/>
        <end position="79"/>
    </location>
</feature>
<evidence type="ECO:0000313" key="2">
    <source>
        <dbReference type="EMBL" id="PST83659.1"/>
    </source>
</evidence>
<evidence type="ECO:0000313" key="3">
    <source>
        <dbReference type="Proteomes" id="UP000240912"/>
    </source>
</evidence>
<proteinExistence type="predicted"/>
<reference evidence="2 3" key="1">
    <citation type="submission" date="2018-03" db="EMBL/GenBank/DDBJ databases">
        <authorList>
            <person name="Keele B.F."/>
        </authorList>
    </citation>
    <scope>NUCLEOTIDE SEQUENCE [LARGE SCALE GENOMIC DNA]</scope>
    <source>
        <strain evidence="2 3">YL28-9</strain>
    </source>
</reference>
<protein>
    <submittedName>
        <fullName evidence="2">Uncharacterized protein</fullName>
    </submittedName>
</protein>
<organism evidence="2 3">
    <name type="scientific">Pedobacter yulinensis</name>
    <dbReference type="NCBI Taxonomy" id="2126353"/>
    <lineage>
        <taxon>Bacteria</taxon>
        <taxon>Pseudomonadati</taxon>
        <taxon>Bacteroidota</taxon>
        <taxon>Sphingobacteriia</taxon>
        <taxon>Sphingobacteriales</taxon>
        <taxon>Sphingobacteriaceae</taxon>
        <taxon>Pedobacter</taxon>
    </lineage>
</organism>
<dbReference type="EMBL" id="PYLS01000005">
    <property type="protein sequence ID" value="PST83659.1"/>
    <property type="molecule type" value="Genomic_DNA"/>
</dbReference>
<keyword evidence="3" id="KW-1185">Reference proteome</keyword>
<evidence type="ECO:0000256" key="1">
    <source>
        <dbReference type="SAM" id="MobiDB-lite"/>
    </source>
</evidence>
<name>A0A2T3HMK0_9SPHI</name>
<gene>
    <name evidence="2" type="ORF">C7T94_14085</name>
</gene>
<feature type="compositionally biased region" description="Polar residues" evidence="1">
    <location>
        <begin position="59"/>
        <end position="69"/>
    </location>
</feature>
<comment type="caution">
    <text evidence="2">The sequence shown here is derived from an EMBL/GenBank/DDBJ whole genome shotgun (WGS) entry which is preliminary data.</text>
</comment>
<dbReference type="Proteomes" id="UP000240912">
    <property type="component" value="Unassembled WGS sequence"/>
</dbReference>
<sequence length="244" mass="27712">MSGPTSGLILLKLVWRMSLPRPNFASRYLGILLICLLFNSCSGSADEDSKRAGQKQARTETGNTRSNRNLPEIAGTRTEPRTDIEVMEEKSILFNGRLKRYFSLIQFKAVLGEPDSSKLLGEVEPCTNIFQEADGSIDPQTRYLFKNGSRFENAQDRVAVDQINFMYGDYLVFNDITLNRHTTLAELKRLFPQAGKRVGLMEVAGSGKLQVMQLREDENNQSDGHINIFFKQGKLYSLQWWFPC</sequence>